<dbReference type="AlphaFoldDB" id="D6U3Z2"/>
<proteinExistence type="predicted"/>
<dbReference type="OrthoDB" id="423275at2"/>
<keyword evidence="3" id="KW-1185">Reference proteome</keyword>
<name>D6U3Z2_KTERA</name>
<evidence type="ECO:0000313" key="2">
    <source>
        <dbReference type="EMBL" id="EFH81230.1"/>
    </source>
</evidence>
<sequence>MTNEGSIGCIGILKQWLVRALYRALREESPELTRAHLEKSVLPDAKWERMRADARSGEAEFQYADGQNSYLANLASMPTFAPPQPDPTPSSPSTPPPEDGTADQKTCKSKGRVGEPSPRRDQVGTAQQEGEATHCSFSGPIKLEAARWLESTVQEVQCSTCGSVSKAKLKGQSVVIVPHPPRKSRPVRNVTRWADRDRSGYSSRKRSNWCLIAQVG</sequence>
<organism evidence="2 3">
    <name type="scientific">Ktedonobacter racemifer DSM 44963</name>
    <dbReference type="NCBI Taxonomy" id="485913"/>
    <lineage>
        <taxon>Bacteria</taxon>
        <taxon>Bacillati</taxon>
        <taxon>Chloroflexota</taxon>
        <taxon>Ktedonobacteria</taxon>
        <taxon>Ktedonobacterales</taxon>
        <taxon>Ktedonobacteraceae</taxon>
        <taxon>Ktedonobacter</taxon>
    </lineage>
</organism>
<feature type="compositionally biased region" description="Pro residues" evidence="1">
    <location>
        <begin position="80"/>
        <end position="98"/>
    </location>
</feature>
<comment type="caution">
    <text evidence="2">The sequence shown here is derived from an EMBL/GenBank/DDBJ whole genome shotgun (WGS) entry which is preliminary data.</text>
</comment>
<evidence type="ECO:0000256" key="1">
    <source>
        <dbReference type="SAM" id="MobiDB-lite"/>
    </source>
</evidence>
<dbReference type="InParanoid" id="D6U3Z2"/>
<dbReference type="EMBL" id="ADVG01000004">
    <property type="protein sequence ID" value="EFH81230.1"/>
    <property type="molecule type" value="Genomic_DNA"/>
</dbReference>
<dbReference type="Proteomes" id="UP000004508">
    <property type="component" value="Unassembled WGS sequence"/>
</dbReference>
<reference evidence="2 3" key="1">
    <citation type="journal article" date="2011" name="Stand. Genomic Sci.">
        <title>Non-contiguous finished genome sequence and contextual data of the filamentous soil bacterium Ktedonobacter racemifer type strain (SOSP1-21).</title>
        <authorList>
            <person name="Chang Y.J."/>
            <person name="Land M."/>
            <person name="Hauser L."/>
            <person name="Chertkov O."/>
            <person name="Del Rio T.G."/>
            <person name="Nolan M."/>
            <person name="Copeland A."/>
            <person name="Tice H."/>
            <person name="Cheng J.F."/>
            <person name="Lucas S."/>
            <person name="Han C."/>
            <person name="Goodwin L."/>
            <person name="Pitluck S."/>
            <person name="Ivanova N."/>
            <person name="Ovchinikova G."/>
            <person name="Pati A."/>
            <person name="Chen A."/>
            <person name="Palaniappan K."/>
            <person name="Mavromatis K."/>
            <person name="Liolios K."/>
            <person name="Brettin T."/>
            <person name="Fiebig A."/>
            <person name="Rohde M."/>
            <person name="Abt B."/>
            <person name="Goker M."/>
            <person name="Detter J.C."/>
            <person name="Woyke T."/>
            <person name="Bristow J."/>
            <person name="Eisen J.A."/>
            <person name="Markowitz V."/>
            <person name="Hugenholtz P."/>
            <person name="Kyrpides N.C."/>
            <person name="Klenk H.P."/>
            <person name="Lapidus A."/>
        </authorList>
    </citation>
    <scope>NUCLEOTIDE SEQUENCE [LARGE SCALE GENOMIC DNA]</scope>
    <source>
        <strain evidence="3">DSM 44963</strain>
    </source>
</reference>
<dbReference type="eggNOG" id="COG1672">
    <property type="taxonomic scope" value="Bacteria"/>
</dbReference>
<evidence type="ECO:0000313" key="3">
    <source>
        <dbReference type="Proteomes" id="UP000004508"/>
    </source>
</evidence>
<gene>
    <name evidence="2" type="ORF">Krac_1934</name>
</gene>
<dbReference type="RefSeq" id="WP_007918464.1">
    <property type="nucleotide sequence ID" value="NZ_ADVG01000004.1"/>
</dbReference>
<accession>D6U3Z2</accession>
<feature type="region of interest" description="Disordered" evidence="1">
    <location>
        <begin position="76"/>
        <end position="135"/>
    </location>
</feature>
<protein>
    <submittedName>
        <fullName evidence="2">Uncharacterized protein</fullName>
    </submittedName>
</protein>